<reference evidence="7" key="1">
    <citation type="submission" date="2021-11" db="EMBL/GenBank/DDBJ databases">
        <title>BS-T2-15 a new species belonging to the Comamonadaceae family isolated from the soil of a French oak forest.</title>
        <authorList>
            <person name="Mieszkin S."/>
            <person name="Alain K."/>
        </authorList>
    </citation>
    <scope>NUCLEOTIDE SEQUENCE</scope>
    <source>
        <strain evidence="7">BS-T2-15</strain>
    </source>
</reference>
<gene>
    <name evidence="7" type="ORF">LPC04_24400</name>
</gene>
<evidence type="ECO:0000313" key="8">
    <source>
        <dbReference type="Proteomes" id="UP001139353"/>
    </source>
</evidence>
<dbReference type="Proteomes" id="UP001139353">
    <property type="component" value="Unassembled WGS sequence"/>
</dbReference>
<dbReference type="RefSeq" id="WP_275684906.1">
    <property type="nucleotide sequence ID" value="NZ_JAJLJH010000010.1"/>
</dbReference>
<dbReference type="InterPro" id="IPR005636">
    <property type="entry name" value="DTW"/>
</dbReference>
<evidence type="ECO:0000256" key="1">
    <source>
        <dbReference type="ARBA" id="ARBA00012386"/>
    </source>
</evidence>
<dbReference type="PANTHER" id="PTHR21392:SF0">
    <property type="entry name" value="TRNA-URIDINE AMINOCARBOXYPROPYLTRANSFERASE 2"/>
    <property type="match status" value="1"/>
</dbReference>
<comment type="similarity">
    <text evidence="5">Belongs to the TDD superfamily. DTWD2 family.</text>
</comment>
<dbReference type="SMART" id="SM01144">
    <property type="entry name" value="DTW"/>
    <property type="match status" value="1"/>
</dbReference>
<name>A0A9X1YMG5_9BURK</name>
<dbReference type="EC" id="2.5.1.25" evidence="1"/>
<keyword evidence="2" id="KW-0808">Transferase</keyword>
<accession>A0A9X1YMG5</accession>
<dbReference type="Pfam" id="PF03942">
    <property type="entry name" value="DTW"/>
    <property type="match status" value="1"/>
</dbReference>
<keyword evidence="4" id="KW-0819">tRNA processing</keyword>
<organism evidence="7 8">
    <name type="scientific">Scleromatobacter humisilvae</name>
    <dbReference type="NCBI Taxonomy" id="2897159"/>
    <lineage>
        <taxon>Bacteria</taxon>
        <taxon>Pseudomonadati</taxon>
        <taxon>Pseudomonadota</taxon>
        <taxon>Betaproteobacteria</taxon>
        <taxon>Burkholderiales</taxon>
        <taxon>Sphaerotilaceae</taxon>
        <taxon>Scleromatobacter</taxon>
    </lineage>
</organism>
<sequence>MTDTPPSSTRRARCERCGLPARTCVCALVPRVDNMVEVLVLQHPDEAGEAKNSARLLRLGLVRCRAVVGEFFEPAALLALLDGDVSGSALLYPADTAAGTGLTQIFAPPAPPARLVVLDGTWRKSLRMLHANPLLQSLPRWVIEPPAPARYAALRKARRPAQLSTLEAACAALARIEDAPGRYAPLLAAFDRFVADGASRASRGRGPE</sequence>
<evidence type="ECO:0000256" key="5">
    <source>
        <dbReference type="ARBA" id="ARBA00034489"/>
    </source>
</evidence>
<dbReference type="GO" id="GO:0016432">
    <property type="term" value="F:tRNA-uridine aminocarboxypropyltransferase activity"/>
    <property type="evidence" value="ECO:0007669"/>
    <property type="project" value="UniProtKB-EC"/>
</dbReference>
<dbReference type="GO" id="GO:0008033">
    <property type="term" value="P:tRNA processing"/>
    <property type="evidence" value="ECO:0007669"/>
    <property type="project" value="UniProtKB-KW"/>
</dbReference>
<dbReference type="InterPro" id="IPR039262">
    <property type="entry name" value="DTWD2/TAPT"/>
</dbReference>
<evidence type="ECO:0000313" key="7">
    <source>
        <dbReference type="EMBL" id="MCK9688868.1"/>
    </source>
</evidence>
<evidence type="ECO:0000259" key="6">
    <source>
        <dbReference type="SMART" id="SM01144"/>
    </source>
</evidence>
<evidence type="ECO:0000256" key="3">
    <source>
        <dbReference type="ARBA" id="ARBA00022691"/>
    </source>
</evidence>
<evidence type="ECO:0000256" key="4">
    <source>
        <dbReference type="ARBA" id="ARBA00022694"/>
    </source>
</evidence>
<proteinExistence type="inferred from homology"/>
<evidence type="ECO:0000256" key="2">
    <source>
        <dbReference type="ARBA" id="ARBA00022679"/>
    </source>
</evidence>
<dbReference type="PANTHER" id="PTHR21392">
    <property type="entry name" value="TRNA-URIDINE AMINOCARBOXYPROPYLTRANSFERASE 2"/>
    <property type="match status" value="1"/>
</dbReference>
<protein>
    <recommendedName>
        <fullName evidence="1">tRNA-uridine aminocarboxypropyltransferase</fullName>
        <ecNumber evidence="1">2.5.1.25</ecNumber>
    </recommendedName>
</protein>
<comment type="caution">
    <text evidence="7">The sequence shown here is derived from an EMBL/GenBank/DDBJ whole genome shotgun (WGS) entry which is preliminary data.</text>
</comment>
<keyword evidence="3" id="KW-0949">S-adenosyl-L-methionine</keyword>
<dbReference type="EMBL" id="JAJLJH010000010">
    <property type="protein sequence ID" value="MCK9688868.1"/>
    <property type="molecule type" value="Genomic_DNA"/>
</dbReference>
<keyword evidence="8" id="KW-1185">Reference proteome</keyword>
<feature type="domain" description="DTW" evidence="6">
    <location>
        <begin position="10"/>
        <end position="202"/>
    </location>
</feature>
<dbReference type="AlphaFoldDB" id="A0A9X1YMG5"/>